<dbReference type="RefSeq" id="WP_349232314.1">
    <property type="nucleotide sequence ID" value="NZ_JBBMFK010000026.1"/>
</dbReference>
<evidence type="ECO:0000259" key="2">
    <source>
        <dbReference type="PROSITE" id="PS50943"/>
    </source>
</evidence>
<dbReference type="EMBL" id="JBBMFK010000026">
    <property type="protein sequence ID" value="MEQ2444500.1"/>
    <property type="molecule type" value="Genomic_DNA"/>
</dbReference>
<proteinExistence type="predicted"/>
<protein>
    <submittedName>
        <fullName evidence="3">Helix-turn-helix transcriptional regulator</fullName>
    </submittedName>
</protein>
<dbReference type="PANTHER" id="PTHR46558:SF11">
    <property type="entry name" value="HTH-TYPE TRANSCRIPTIONAL REGULATOR XRE"/>
    <property type="match status" value="1"/>
</dbReference>
<dbReference type="InterPro" id="IPR001387">
    <property type="entry name" value="Cro/C1-type_HTH"/>
</dbReference>
<dbReference type="SMART" id="SM00530">
    <property type="entry name" value="HTH_XRE"/>
    <property type="match status" value="1"/>
</dbReference>
<evidence type="ECO:0000313" key="3">
    <source>
        <dbReference type="EMBL" id="MEQ2444500.1"/>
    </source>
</evidence>
<dbReference type="SUPFAM" id="SSF47413">
    <property type="entry name" value="lambda repressor-like DNA-binding domains"/>
    <property type="match status" value="1"/>
</dbReference>
<gene>
    <name evidence="3" type="ORF">WMO64_13620</name>
</gene>
<evidence type="ECO:0000313" key="4">
    <source>
        <dbReference type="Proteomes" id="UP001464378"/>
    </source>
</evidence>
<evidence type="ECO:0000256" key="1">
    <source>
        <dbReference type="ARBA" id="ARBA00023125"/>
    </source>
</evidence>
<dbReference type="Gene3D" id="1.10.260.40">
    <property type="entry name" value="lambda repressor-like DNA-binding domains"/>
    <property type="match status" value="1"/>
</dbReference>
<organism evidence="3 4">
    <name type="scientific">Pseudoflavonifractor intestinihominis</name>
    <dbReference type="NCBI Taxonomy" id="3133171"/>
    <lineage>
        <taxon>Bacteria</taxon>
        <taxon>Bacillati</taxon>
        <taxon>Bacillota</taxon>
        <taxon>Clostridia</taxon>
        <taxon>Eubacteriales</taxon>
        <taxon>Oscillospiraceae</taxon>
        <taxon>Pseudoflavonifractor</taxon>
    </lineage>
</organism>
<dbReference type="CDD" id="cd00093">
    <property type="entry name" value="HTH_XRE"/>
    <property type="match status" value="1"/>
</dbReference>
<name>A0ABV1EB14_9FIRM</name>
<keyword evidence="4" id="KW-1185">Reference proteome</keyword>
<keyword evidence="1" id="KW-0238">DNA-binding</keyword>
<dbReference type="Proteomes" id="UP001464378">
    <property type="component" value="Unassembled WGS sequence"/>
</dbReference>
<dbReference type="PANTHER" id="PTHR46558">
    <property type="entry name" value="TRACRIPTIONAL REGULATORY PROTEIN-RELATED-RELATED"/>
    <property type="match status" value="1"/>
</dbReference>
<dbReference type="Pfam" id="PF13560">
    <property type="entry name" value="HTH_31"/>
    <property type="match status" value="1"/>
</dbReference>
<dbReference type="InterPro" id="IPR010982">
    <property type="entry name" value="Lambda_DNA-bd_dom_sf"/>
</dbReference>
<dbReference type="PROSITE" id="PS50943">
    <property type="entry name" value="HTH_CROC1"/>
    <property type="match status" value="1"/>
</dbReference>
<sequence length="83" mass="9678">MFRREIFASRLRGLRQERKEAQPVLADLLGVSVNQISEMERGRKTTSFERLVLLCQHYNVSSDYLLGLSDKRQPLDEKEKPEA</sequence>
<accession>A0ABV1EB14</accession>
<reference evidence="3 4" key="1">
    <citation type="submission" date="2024-03" db="EMBL/GenBank/DDBJ databases">
        <title>Human intestinal bacterial collection.</title>
        <authorList>
            <person name="Pauvert C."/>
            <person name="Hitch T.C.A."/>
            <person name="Clavel T."/>
        </authorList>
    </citation>
    <scope>NUCLEOTIDE SEQUENCE [LARGE SCALE GENOMIC DNA]</scope>
    <source>
        <strain evidence="3 4">CLA-AP-H29</strain>
    </source>
</reference>
<feature type="domain" description="HTH cro/C1-type" evidence="2">
    <location>
        <begin position="11"/>
        <end position="65"/>
    </location>
</feature>
<comment type="caution">
    <text evidence="3">The sequence shown here is derived from an EMBL/GenBank/DDBJ whole genome shotgun (WGS) entry which is preliminary data.</text>
</comment>